<sequence>MARWSHHNGLKRHSDKTFCKILTPGSCRDFFCLDINATN</sequence>
<reference evidence="1" key="1">
    <citation type="journal article" date="2021" name="Proc. Natl. Acad. Sci. U.S.A.">
        <title>A Catalog of Tens of Thousands of Viruses from Human Metagenomes Reveals Hidden Associations with Chronic Diseases.</title>
        <authorList>
            <person name="Tisza M.J."/>
            <person name="Buck C.B."/>
        </authorList>
    </citation>
    <scope>NUCLEOTIDE SEQUENCE</scope>
    <source>
        <strain evidence="1">CtsYA13</strain>
    </source>
</reference>
<evidence type="ECO:0000313" key="1">
    <source>
        <dbReference type="EMBL" id="DAG04206.1"/>
    </source>
</evidence>
<protein>
    <submittedName>
        <fullName evidence="1">Uncharacterized protein</fullName>
    </submittedName>
</protein>
<accession>A0A8S5VBY9</accession>
<dbReference type="EMBL" id="BK016240">
    <property type="protein sequence ID" value="DAG04206.1"/>
    <property type="molecule type" value="Genomic_DNA"/>
</dbReference>
<proteinExistence type="predicted"/>
<organism evidence="1">
    <name type="scientific">Siphoviridae sp. ctsYA13</name>
    <dbReference type="NCBI Taxonomy" id="2825695"/>
    <lineage>
        <taxon>Viruses</taxon>
        <taxon>Duplodnaviria</taxon>
        <taxon>Heunggongvirae</taxon>
        <taxon>Uroviricota</taxon>
        <taxon>Caudoviricetes</taxon>
    </lineage>
</organism>
<name>A0A8S5VBY9_9CAUD</name>